<sequence>MKRILMTSALATTLTAGSLAATTTISDVEVDVDLDAIKTYEAAKVWSDLPTDLAAALVLRLNDRIDEDGMTVKIDIDEVALANSFESAIGQAESSLAGRVQLLHGDDTGIEGKNYKTYDLSVTAEQVVAFYPDGFDTKYVAVDSDEYYAAVVSAFADNVASQFE</sequence>
<feature type="chain" id="PRO_5015328712" evidence="1">
    <location>
        <begin position="21"/>
        <end position="164"/>
    </location>
</feature>
<keyword evidence="3" id="KW-1185">Reference proteome</keyword>
<dbReference type="EMBL" id="OMOR01000001">
    <property type="protein sequence ID" value="SPH21988.1"/>
    <property type="molecule type" value="Genomic_DNA"/>
</dbReference>
<evidence type="ECO:0000256" key="1">
    <source>
        <dbReference type="SAM" id="SignalP"/>
    </source>
</evidence>
<accession>A0A2R8BFU0</accession>
<evidence type="ECO:0000313" key="2">
    <source>
        <dbReference type="EMBL" id="SPH21988.1"/>
    </source>
</evidence>
<evidence type="ECO:0000313" key="3">
    <source>
        <dbReference type="Proteomes" id="UP000244880"/>
    </source>
</evidence>
<dbReference type="OrthoDB" id="7864986at2"/>
<gene>
    <name evidence="2" type="ORF">ASD8599_02735</name>
</gene>
<dbReference type="AlphaFoldDB" id="A0A2R8BFU0"/>
<dbReference type="Proteomes" id="UP000244880">
    <property type="component" value="Unassembled WGS sequence"/>
</dbReference>
<organism evidence="2 3">
    <name type="scientific">Ascidiaceihabitans donghaensis</name>
    <dbReference type="NCBI Taxonomy" id="1510460"/>
    <lineage>
        <taxon>Bacteria</taxon>
        <taxon>Pseudomonadati</taxon>
        <taxon>Pseudomonadota</taxon>
        <taxon>Alphaproteobacteria</taxon>
        <taxon>Rhodobacterales</taxon>
        <taxon>Paracoccaceae</taxon>
        <taxon>Ascidiaceihabitans</taxon>
    </lineage>
</organism>
<name>A0A2R8BFU0_9RHOB</name>
<feature type="signal peptide" evidence="1">
    <location>
        <begin position="1"/>
        <end position="20"/>
    </location>
</feature>
<dbReference type="RefSeq" id="WP_108828997.1">
    <property type="nucleotide sequence ID" value="NZ_OMOR01000001.1"/>
</dbReference>
<keyword evidence="1" id="KW-0732">Signal</keyword>
<protein>
    <submittedName>
        <fullName evidence="2">Uncharacterized protein</fullName>
    </submittedName>
</protein>
<proteinExistence type="predicted"/>
<reference evidence="2 3" key="1">
    <citation type="submission" date="2018-03" db="EMBL/GenBank/DDBJ databases">
        <authorList>
            <person name="Keele B.F."/>
        </authorList>
    </citation>
    <scope>NUCLEOTIDE SEQUENCE [LARGE SCALE GENOMIC DNA]</scope>
    <source>
        <strain evidence="2 3">CECT 8599</strain>
    </source>
</reference>